<feature type="domain" description="Nudix hydrolase" evidence="1">
    <location>
        <begin position="29"/>
        <end position="169"/>
    </location>
</feature>
<dbReference type="Pfam" id="PF00293">
    <property type="entry name" value="NUDIX"/>
    <property type="match status" value="1"/>
</dbReference>
<dbReference type="RefSeq" id="WP_058382057.1">
    <property type="nucleotide sequence ID" value="NZ_CP013659.2"/>
</dbReference>
<dbReference type="STRING" id="200991.AUC31_09005"/>
<dbReference type="PANTHER" id="PTHR10885:SF0">
    <property type="entry name" value="ISOPENTENYL-DIPHOSPHATE DELTA-ISOMERASE"/>
    <property type="match status" value="1"/>
</dbReference>
<proteinExistence type="predicted"/>
<name>A0A0U2Q8V5_9BACL</name>
<evidence type="ECO:0000313" key="3">
    <source>
        <dbReference type="Proteomes" id="UP000067683"/>
    </source>
</evidence>
<dbReference type="GO" id="GO:0003824">
    <property type="term" value="F:catalytic activity"/>
    <property type="evidence" value="ECO:0007669"/>
    <property type="project" value="UniProtKB-ARBA"/>
</dbReference>
<dbReference type="PROSITE" id="PS51462">
    <property type="entry name" value="NUDIX"/>
    <property type="match status" value="1"/>
</dbReference>
<evidence type="ECO:0000313" key="2">
    <source>
        <dbReference type="EMBL" id="ALS75350.1"/>
    </source>
</evidence>
<protein>
    <recommendedName>
        <fullName evidence="1">Nudix hydrolase domain-containing protein</fullName>
    </recommendedName>
</protein>
<dbReference type="InterPro" id="IPR015797">
    <property type="entry name" value="NUDIX_hydrolase-like_dom_sf"/>
</dbReference>
<dbReference type="SUPFAM" id="SSF55811">
    <property type="entry name" value="Nudix"/>
    <property type="match status" value="1"/>
</dbReference>
<dbReference type="EMBL" id="CP013659">
    <property type="protein sequence ID" value="ALS75350.1"/>
    <property type="molecule type" value="Genomic_DNA"/>
</dbReference>
<dbReference type="Proteomes" id="UP000067683">
    <property type="component" value="Chromosome"/>
</dbReference>
<dbReference type="CDD" id="cd04692">
    <property type="entry name" value="NUDIX_Hydrolase"/>
    <property type="match status" value="1"/>
</dbReference>
<dbReference type="InterPro" id="IPR000086">
    <property type="entry name" value="NUDIX_hydrolase_dom"/>
</dbReference>
<reference evidence="2" key="1">
    <citation type="submission" date="2016-01" db="EMBL/GenBank/DDBJ databases">
        <title>Complete genome of Planococcus rifietoensis type strain M8.</title>
        <authorList>
            <person name="See-Too W.S."/>
        </authorList>
    </citation>
    <scope>NUCLEOTIDE SEQUENCE [LARGE SCALE GENOMIC DNA]</scope>
    <source>
        <strain evidence="2">M8</strain>
    </source>
</reference>
<dbReference type="Gene3D" id="3.90.79.10">
    <property type="entry name" value="Nucleoside Triphosphate Pyrophosphohydrolase"/>
    <property type="match status" value="1"/>
</dbReference>
<organism evidence="2 3">
    <name type="scientific">Planococcus rifietoensis</name>
    <dbReference type="NCBI Taxonomy" id="200991"/>
    <lineage>
        <taxon>Bacteria</taxon>
        <taxon>Bacillati</taxon>
        <taxon>Bacillota</taxon>
        <taxon>Bacilli</taxon>
        <taxon>Bacillales</taxon>
        <taxon>Caryophanaceae</taxon>
        <taxon>Planococcus</taxon>
    </lineage>
</organism>
<dbReference type="AlphaFoldDB" id="A0A0U2Q8V5"/>
<sequence>MAIEKIACVTEDGALTGVATRDEVHRQGLWHETFHCWVVSRELGRTRIHLQLRSQDKADFPGLFDITAAGHIAAHETMKDGVREIEEELGLKLAFEQLTPLGVVNDEILLPGFTDRERAYIHLYEGTQIDLADYRLQPEEVAGMAAVDFQAFFELCMKQTETIDAFGFIDTQEGRQSFQQKLSLSDFVPHQTDYWKQMAIRIRRQLMDS</sequence>
<dbReference type="PANTHER" id="PTHR10885">
    <property type="entry name" value="ISOPENTENYL-DIPHOSPHATE DELTA-ISOMERASE"/>
    <property type="match status" value="1"/>
</dbReference>
<keyword evidence="3" id="KW-1185">Reference proteome</keyword>
<dbReference type="KEGG" id="prt:AUC31_09005"/>
<accession>A0A0U2Q8V5</accession>
<gene>
    <name evidence="2" type="ORF">AUC31_09005</name>
</gene>
<dbReference type="OrthoDB" id="9780586at2"/>
<evidence type="ECO:0000259" key="1">
    <source>
        <dbReference type="PROSITE" id="PS51462"/>
    </source>
</evidence>